<comment type="function">
    <text evidence="8">Allows the formation of correctly charged Gln-tRNA(Gln) through the transamidation of misacylated Glu-tRNA(Gln) in the mitochondria. The reaction takes place in the presence of glutamine and ATP through an activated gamma-phospho-Glu-tRNA(Gln).</text>
</comment>
<evidence type="ECO:0000256" key="8">
    <source>
        <dbReference type="HAMAP-Rule" id="MF_03147"/>
    </source>
</evidence>
<dbReference type="Pfam" id="PF02934">
    <property type="entry name" value="GatB_N"/>
    <property type="match status" value="1"/>
</dbReference>
<comment type="catalytic activity">
    <reaction evidence="6">
        <text>L-aspartyl-tRNA(Asn) + L-glutamine + ATP + H2O = L-asparaginyl-tRNA(Asn) + L-glutamate + ADP + phosphate + 2 H(+)</text>
        <dbReference type="Rhea" id="RHEA:14513"/>
        <dbReference type="Rhea" id="RHEA-COMP:9674"/>
        <dbReference type="Rhea" id="RHEA-COMP:9677"/>
        <dbReference type="ChEBI" id="CHEBI:15377"/>
        <dbReference type="ChEBI" id="CHEBI:15378"/>
        <dbReference type="ChEBI" id="CHEBI:29985"/>
        <dbReference type="ChEBI" id="CHEBI:30616"/>
        <dbReference type="ChEBI" id="CHEBI:43474"/>
        <dbReference type="ChEBI" id="CHEBI:58359"/>
        <dbReference type="ChEBI" id="CHEBI:78515"/>
        <dbReference type="ChEBI" id="CHEBI:78516"/>
        <dbReference type="ChEBI" id="CHEBI:456216"/>
    </reaction>
</comment>
<dbReference type="AlphaFoldDB" id="A0AA35SSG9"/>
<evidence type="ECO:0000256" key="5">
    <source>
        <dbReference type="ARBA" id="ARBA00022917"/>
    </source>
</evidence>
<dbReference type="SMART" id="SM00845">
    <property type="entry name" value="GatB_Yqey"/>
    <property type="match status" value="1"/>
</dbReference>
<evidence type="ECO:0000256" key="3">
    <source>
        <dbReference type="ARBA" id="ARBA00022741"/>
    </source>
</evidence>
<dbReference type="NCBIfam" id="NF004014">
    <property type="entry name" value="PRK05477.1-4"/>
    <property type="match status" value="1"/>
</dbReference>
<dbReference type="Gene3D" id="1.10.10.410">
    <property type="match status" value="1"/>
</dbReference>
<dbReference type="InterPro" id="IPR003789">
    <property type="entry name" value="Asn/Gln_tRNA_amidoTrase-B-like"/>
</dbReference>
<dbReference type="PANTHER" id="PTHR11659">
    <property type="entry name" value="GLUTAMYL-TRNA GLN AMIDOTRANSFERASE SUBUNIT B MITOCHONDRIAL AND PROKARYOTIC PET112-RELATED"/>
    <property type="match status" value="1"/>
</dbReference>
<feature type="domain" description="Asn/Gln amidotransferase" evidence="9">
    <location>
        <begin position="332"/>
        <end position="479"/>
    </location>
</feature>
<name>A0AA35SSG9_GEOBA</name>
<comment type="subcellular location">
    <subcellularLocation>
        <location evidence="8">Mitochondrion</location>
    </subcellularLocation>
</comment>
<proteinExistence type="inferred from homology"/>
<dbReference type="GO" id="GO:0005739">
    <property type="term" value="C:mitochondrion"/>
    <property type="evidence" value="ECO:0007669"/>
    <property type="project" value="UniProtKB-SubCell"/>
</dbReference>
<dbReference type="InterPro" id="IPR017958">
    <property type="entry name" value="Gln-tRNA_amidoTrfase_suB_CS"/>
</dbReference>
<dbReference type="InterPro" id="IPR023168">
    <property type="entry name" value="GatB_Yqey_C_2"/>
</dbReference>
<dbReference type="SUPFAM" id="SSF55931">
    <property type="entry name" value="Glutamine synthetase/guanido kinase"/>
    <property type="match status" value="1"/>
</dbReference>
<keyword evidence="3 8" id="KW-0547">Nucleotide-binding</keyword>
<evidence type="ECO:0000256" key="7">
    <source>
        <dbReference type="ARBA" id="ARBA00047913"/>
    </source>
</evidence>
<dbReference type="HAMAP" id="MF_00121">
    <property type="entry name" value="GatB"/>
    <property type="match status" value="1"/>
</dbReference>
<dbReference type="InterPro" id="IPR018027">
    <property type="entry name" value="Asn/Gln_amidotransferase"/>
</dbReference>
<keyword evidence="8" id="KW-0496">Mitochondrion</keyword>
<protein>
    <recommendedName>
        <fullName evidence="8">Glutamyl-tRNA(Gln) amidotransferase subunit B, mitochondrial</fullName>
        <shortName evidence="8">Glu-AdT subunit B</shortName>
        <ecNumber evidence="8">6.3.5.-</ecNumber>
    </recommendedName>
</protein>
<dbReference type="EC" id="6.3.5.-" evidence="8"/>
<evidence type="ECO:0000259" key="9">
    <source>
        <dbReference type="SMART" id="SM00845"/>
    </source>
</evidence>
<evidence type="ECO:0000256" key="2">
    <source>
        <dbReference type="ARBA" id="ARBA00022598"/>
    </source>
</evidence>
<dbReference type="InterPro" id="IPR014746">
    <property type="entry name" value="Gln_synth/guanido_kin_cat_dom"/>
</dbReference>
<dbReference type="PROSITE" id="PS01234">
    <property type="entry name" value="GATB"/>
    <property type="match status" value="1"/>
</dbReference>
<comment type="caution">
    <text evidence="10">The sequence shown here is derived from an EMBL/GenBank/DDBJ whole genome shotgun (WGS) entry which is preliminary data.</text>
</comment>
<dbReference type="PANTHER" id="PTHR11659:SF0">
    <property type="entry name" value="GLUTAMYL-TRNA(GLN) AMIDOTRANSFERASE SUBUNIT B, MITOCHONDRIAL"/>
    <property type="match status" value="1"/>
</dbReference>
<dbReference type="GO" id="GO:0050567">
    <property type="term" value="F:glutaminyl-tRNA synthase (glutamine-hydrolyzing) activity"/>
    <property type="evidence" value="ECO:0007669"/>
    <property type="project" value="UniProtKB-UniRule"/>
</dbReference>
<comment type="similarity">
    <text evidence="1 8">Belongs to the GatB/GatE family. GatB subfamily.</text>
</comment>
<dbReference type="GO" id="GO:0005524">
    <property type="term" value="F:ATP binding"/>
    <property type="evidence" value="ECO:0007669"/>
    <property type="project" value="UniProtKB-KW"/>
</dbReference>
<dbReference type="SUPFAM" id="SSF89095">
    <property type="entry name" value="GatB/YqeY motif"/>
    <property type="match status" value="1"/>
</dbReference>
<comment type="catalytic activity">
    <reaction evidence="7 8">
        <text>L-glutamyl-tRNA(Gln) + L-glutamine + ATP + H2O = L-glutaminyl-tRNA(Gln) + L-glutamate + ADP + phosphate + H(+)</text>
        <dbReference type="Rhea" id="RHEA:17521"/>
        <dbReference type="Rhea" id="RHEA-COMP:9681"/>
        <dbReference type="Rhea" id="RHEA-COMP:9684"/>
        <dbReference type="ChEBI" id="CHEBI:15377"/>
        <dbReference type="ChEBI" id="CHEBI:15378"/>
        <dbReference type="ChEBI" id="CHEBI:29985"/>
        <dbReference type="ChEBI" id="CHEBI:30616"/>
        <dbReference type="ChEBI" id="CHEBI:43474"/>
        <dbReference type="ChEBI" id="CHEBI:58359"/>
        <dbReference type="ChEBI" id="CHEBI:78520"/>
        <dbReference type="ChEBI" id="CHEBI:78521"/>
        <dbReference type="ChEBI" id="CHEBI:456216"/>
    </reaction>
</comment>
<accession>A0AA35SSG9</accession>
<keyword evidence="4 8" id="KW-0067">ATP-binding</keyword>
<dbReference type="NCBIfam" id="TIGR00133">
    <property type="entry name" value="gatB"/>
    <property type="match status" value="1"/>
</dbReference>
<dbReference type="InterPro" id="IPR004413">
    <property type="entry name" value="GatB"/>
</dbReference>
<evidence type="ECO:0000256" key="1">
    <source>
        <dbReference type="ARBA" id="ARBA00005306"/>
    </source>
</evidence>
<dbReference type="InterPro" id="IPR006075">
    <property type="entry name" value="Asn/Gln-tRNA_Trfase_suB/E_cat"/>
</dbReference>
<comment type="subunit">
    <text evidence="8">Subunit of the heterotrimeric GatCAB amidotransferase (AdT) complex, composed of A, B and C subunits.</text>
</comment>
<sequence length="490" mass="54107">MQYETVIGLEVHVQLHTRSKMFCGCPADYQAAEPNTRTCPVCLGLPGALPVINRRAVEYTVLTGLALNCRIPEFTKFDRKNYPYPDLMKGYQISQYDLPLALDGFLEIDGDTQLGLGRRRIGVERVHLEEDVAKLQHFPGEGYSLVDVNRSGVPLMEVVSKPDMRSAEEARQYLTLLHSIVQYLGVSTGNMQDGNFRCDANVSIRPVGSQILGTRTEVKNMNSFRAVYQALEYEVVRQREVIEDGGAVVQETRGWIEEREVTVSQRSKEYAHDYRYFPEPDLPPLRIGPERVAELAAELPEFAPQRSARFQADLALSGYDADLLAGSRSMANYFETTLTLAATAKEVANWMLGDLARLLNQDHREIDASPVTPQRLADLLALVADGTLSTSLAKTVLEEMYATGGEPADIVREQGLGQISDTGAIEAAVAEAIAANPKAVADYISGKDTAARFLMGQVMRLTKGQAQPELALRLVQEGLELQKTRGSLEP</sequence>
<keyword evidence="2 8" id="KW-0436">Ligase</keyword>
<gene>
    <name evidence="10" type="ORF">GBAR_LOCUS19844</name>
</gene>
<dbReference type="FunFam" id="1.10.10.410:FF:000001">
    <property type="entry name" value="Aspartyl/glutamyl-tRNA(Asn/Gln) amidotransferase subunit B"/>
    <property type="match status" value="1"/>
</dbReference>
<dbReference type="GO" id="GO:0030956">
    <property type="term" value="C:glutamyl-tRNA(Gln) amidotransferase complex"/>
    <property type="evidence" value="ECO:0007669"/>
    <property type="project" value="UniProtKB-UniRule"/>
</dbReference>
<dbReference type="EMBL" id="CASHTH010002793">
    <property type="protein sequence ID" value="CAI8035330.1"/>
    <property type="molecule type" value="Genomic_DNA"/>
</dbReference>
<evidence type="ECO:0000313" key="10">
    <source>
        <dbReference type="EMBL" id="CAI8035330.1"/>
    </source>
</evidence>
<dbReference type="InterPro" id="IPR017959">
    <property type="entry name" value="Asn/Gln-tRNA_amidoTrfase_suB/E"/>
</dbReference>
<reference evidence="10" key="1">
    <citation type="submission" date="2023-03" db="EMBL/GenBank/DDBJ databases">
        <authorList>
            <person name="Steffen K."/>
            <person name="Cardenas P."/>
        </authorList>
    </citation>
    <scope>NUCLEOTIDE SEQUENCE</scope>
</reference>
<evidence type="ECO:0000313" key="11">
    <source>
        <dbReference type="Proteomes" id="UP001174909"/>
    </source>
</evidence>
<dbReference type="GO" id="GO:0070681">
    <property type="term" value="P:glutaminyl-tRNAGln biosynthesis via transamidation"/>
    <property type="evidence" value="ECO:0007669"/>
    <property type="project" value="UniProtKB-UniRule"/>
</dbReference>
<keyword evidence="5 8" id="KW-0648">Protein biosynthesis</keyword>
<evidence type="ECO:0000256" key="6">
    <source>
        <dbReference type="ARBA" id="ARBA00047380"/>
    </source>
</evidence>
<dbReference type="NCBIfam" id="NF004012">
    <property type="entry name" value="PRK05477.1-2"/>
    <property type="match status" value="1"/>
</dbReference>
<evidence type="ECO:0000256" key="4">
    <source>
        <dbReference type="ARBA" id="ARBA00022840"/>
    </source>
</evidence>
<dbReference type="Proteomes" id="UP001174909">
    <property type="component" value="Unassembled WGS sequence"/>
</dbReference>
<organism evidence="10 11">
    <name type="scientific">Geodia barretti</name>
    <name type="common">Barrett's horny sponge</name>
    <dbReference type="NCBI Taxonomy" id="519541"/>
    <lineage>
        <taxon>Eukaryota</taxon>
        <taxon>Metazoa</taxon>
        <taxon>Porifera</taxon>
        <taxon>Demospongiae</taxon>
        <taxon>Heteroscleromorpha</taxon>
        <taxon>Tetractinellida</taxon>
        <taxon>Astrophorina</taxon>
        <taxon>Geodiidae</taxon>
        <taxon>Geodia</taxon>
    </lineage>
</organism>
<dbReference type="Pfam" id="PF02637">
    <property type="entry name" value="GatB_Yqey"/>
    <property type="match status" value="1"/>
</dbReference>
<dbReference type="GO" id="GO:0032543">
    <property type="term" value="P:mitochondrial translation"/>
    <property type="evidence" value="ECO:0007669"/>
    <property type="project" value="UniProtKB-UniRule"/>
</dbReference>
<keyword evidence="11" id="KW-1185">Reference proteome</keyword>